<evidence type="ECO:0008006" key="4">
    <source>
        <dbReference type="Google" id="ProtNLM"/>
    </source>
</evidence>
<dbReference type="InterPro" id="IPR022584">
    <property type="entry name" value="DUF2937"/>
</dbReference>
<evidence type="ECO:0000313" key="2">
    <source>
        <dbReference type="EMBL" id="MDQ0313668.1"/>
    </source>
</evidence>
<gene>
    <name evidence="2" type="ORF">J2S73_000105</name>
</gene>
<keyword evidence="3" id="KW-1185">Reference proteome</keyword>
<evidence type="ECO:0000256" key="1">
    <source>
        <dbReference type="SAM" id="Phobius"/>
    </source>
</evidence>
<dbReference type="RefSeq" id="WP_306883468.1">
    <property type="nucleotide sequence ID" value="NZ_JAUSUL010000001.1"/>
</dbReference>
<protein>
    <recommendedName>
        <fullName evidence="4">DUF2937 family protein</fullName>
    </recommendedName>
</protein>
<proteinExistence type="predicted"/>
<keyword evidence="1" id="KW-1133">Transmembrane helix</keyword>
<sequence>MVGRSITVAAALVCGIAASQVPEYAQQYRQRLGGAVDELRTVVQSFDADAERVGYDRVQALAALSRAEDPFPRERAKSMRDTIARYERLVRQQQAFRTSGDFGRVVVLVQDLDPTLAENTWAEFEPGVPTTMEGGVAAGIGAVFGVVLVNLLGLMGGRRRRKRAEA</sequence>
<evidence type="ECO:0000313" key="3">
    <source>
        <dbReference type="Proteomes" id="UP001229244"/>
    </source>
</evidence>
<feature type="transmembrane region" description="Helical" evidence="1">
    <location>
        <begin position="134"/>
        <end position="154"/>
    </location>
</feature>
<dbReference type="EMBL" id="JAUSUL010000001">
    <property type="protein sequence ID" value="MDQ0313668.1"/>
    <property type="molecule type" value="Genomic_DNA"/>
</dbReference>
<dbReference type="Proteomes" id="UP001229244">
    <property type="component" value="Unassembled WGS sequence"/>
</dbReference>
<reference evidence="2" key="1">
    <citation type="submission" date="2023-07" db="EMBL/GenBank/DDBJ databases">
        <title>Genomic Encyclopedia of Type Strains, Phase IV (KMG-IV): sequencing the most valuable type-strain genomes for metagenomic binning, comparative biology and taxonomic classification.</title>
        <authorList>
            <person name="Goeker M."/>
        </authorList>
    </citation>
    <scope>NUCLEOTIDE SEQUENCE</scope>
    <source>
        <strain evidence="2">DSM 21202</strain>
    </source>
</reference>
<comment type="caution">
    <text evidence="2">The sequence shown here is derived from an EMBL/GenBank/DDBJ whole genome shotgun (WGS) entry which is preliminary data.</text>
</comment>
<dbReference type="Pfam" id="PF11157">
    <property type="entry name" value="DUF2937"/>
    <property type="match status" value="1"/>
</dbReference>
<name>A0AAE3VKL5_9HYPH</name>
<keyword evidence="1" id="KW-0472">Membrane</keyword>
<organism evidence="2 3">
    <name type="scientific">Amorphus orientalis</name>
    <dbReference type="NCBI Taxonomy" id="649198"/>
    <lineage>
        <taxon>Bacteria</taxon>
        <taxon>Pseudomonadati</taxon>
        <taxon>Pseudomonadota</taxon>
        <taxon>Alphaproteobacteria</taxon>
        <taxon>Hyphomicrobiales</taxon>
        <taxon>Amorphaceae</taxon>
        <taxon>Amorphus</taxon>
    </lineage>
</organism>
<keyword evidence="1" id="KW-0812">Transmembrane</keyword>
<dbReference type="AlphaFoldDB" id="A0AAE3VKL5"/>
<accession>A0AAE3VKL5</accession>